<sequence length="103" mass="11424">MSIHSGSEQIHGDGSLKANPSVSCGLREALLARSYATPSRWTYSLKVLVALAQSKEQGFLALFIGDTGEIRAAFQEKIDTKVAEWREGLRLFRVFYLLTKSTC</sequence>
<organism evidence="1">
    <name type="scientific">Arundo donax</name>
    <name type="common">Giant reed</name>
    <name type="synonym">Donax arundinaceus</name>
    <dbReference type="NCBI Taxonomy" id="35708"/>
    <lineage>
        <taxon>Eukaryota</taxon>
        <taxon>Viridiplantae</taxon>
        <taxon>Streptophyta</taxon>
        <taxon>Embryophyta</taxon>
        <taxon>Tracheophyta</taxon>
        <taxon>Spermatophyta</taxon>
        <taxon>Magnoliopsida</taxon>
        <taxon>Liliopsida</taxon>
        <taxon>Poales</taxon>
        <taxon>Poaceae</taxon>
        <taxon>PACMAD clade</taxon>
        <taxon>Arundinoideae</taxon>
        <taxon>Arundineae</taxon>
        <taxon>Arundo</taxon>
    </lineage>
</organism>
<evidence type="ECO:0000313" key="1">
    <source>
        <dbReference type="EMBL" id="JAD16879.1"/>
    </source>
</evidence>
<accession>A0A0A8XSC0</accession>
<proteinExistence type="predicted"/>
<name>A0A0A8XSC0_ARUDO</name>
<reference evidence="1" key="1">
    <citation type="submission" date="2014-09" db="EMBL/GenBank/DDBJ databases">
        <authorList>
            <person name="Magalhaes I.L.F."/>
            <person name="Oliveira U."/>
            <person name="Santos F.R."/>
            <person name="Vidigal T.H.D.A."/>
            <person name="Brescovit A.D."/>
            <person name="Santos A.J."/>
        </authorList>
    </citation>
    <scope>NUCLEOTIDE SEQUENCE</scope>
    <source>
        <tissue evidence="1">Shoot tissue taken approximately 20 cm above the soil surface</tissue>
    </source>
</reference>
<protein>
    <submittedName>
        <fullName evidence="1">Uncharacterized protein</fullName>
    </submittedName>
</protein>
<dbReference type="EMBL" id="GBRH01281016">
    <property type="protein sequence ID" value="JAD16879.1"/>
    <property type="molecule type" value="Transcribed_RNA"/>
</dbReference>
<dbReference type="AlphaFoldDB" id="A0A0A8XSC0"/>
<reference evidence="1" key="2">
    <citation type="journal article" date="2015" name="Data Brief">
        <title>Shoot transcriptome of the giant reed, Arundo donax.</title>
        <authorList>
            <person name="Barrero R.A."/>
            <person name="Guerrero F.D."/>
            <person name="Moolhuijzen P."/>
            <person name="Goolsby J.A."/>
            <person name="Tidwell J."/>
            <person name="Bellgard S.E."/>
            <person name="Bellgard M.I."/>
        </authorList>
    </citation>
    <scope>NUCLEOTIDE SEQUENCE</scope>
    <source>
        <tissue evidence="1">Shoot tissue taken approximately 20 cm above the soil surface</tissue>
    </source>
</reference>